<feature type="domain" description="DUF3074" evidence="2">
    <location>
        <begin position="212"/>
        <end position="366"/>
    </location>
</feature>
<dbReference type="SUPFAM" id="SSF55961">
    <property type="entry name" value="Bet v1-like"/>
    <property type="match status" value="1"/>
</dbReference>
<dbReference type="AlphaFoldDB" id="A0A1B9GVX7"/>
<proteinExistence type="predicted"/>
<accession>A0A1B9GVX7</accession>
<evidence type="ECO:0000256" key="1">
    <source>
        <dbReference type="SAM" id="MobiDB-lite"/>
    </source>
</evidence>
<organism evidence="3 4">
    <name type="scientific">Kwoniella heveanensis BCC8398</name>
    <dbReference type="NCBI Taxonomy" id="1296120"/>
    <lineage>
        <taxon>Eukaryota</taxon>
        <taxon>Fungi</taxon>
        <taxon>Dikarya</taxon>
        <taxon>Basidiomycota</taxon>
        <taxon>Agaricomycotina</taxon>
        <taxon>Tremellomycetes</taxon>
        <taxon>Tremellales</taxon>
        <taxon>Cryptococcaceae</taxon>
        <taxon>Kwoniella</taxon>
    </lineage>
</organism>
<sequence>MGSSVHLDLKPLRPEDIPEAESEAFDVFLNEYFELGLKLAESMPSVRRQAFISLSELARLADRADGSVSNIVLTKVVFTLGQIKKDLGGIKDYWCGRQSHHASQSSSAARHNGSEDLHHTPGSDEAGQSAAKVKRDSGSYTPAGLVRSLSHRFSRHSEDKPKVPVVNGGSHEVPNGSAVADDEVAATGGAEDTTRSETQRQAQVMSSNPSGIYERFRRGLLEYHSENEREYIESMRETECLHVYRKHVAEVWRLTYRTPPPTNPRTFIVLLLSRELKDSPRGERAFMNISIPFDHPGCKEKTGDEKSRVRGKYVSVERVRELNGGDVVEWRMATSSDAGGNIPRFVTNGSLPNSIAEDVPSFLGWMVKRFPDGGDVDSLPVGSRH</sequence>
<gene>
    <name evidence="3" type="ORF">I316_03224</name>
</gene>
<dbReference type="InterPro" id="IPR024500">
    <property type="entry name" value="DUF3074"/>
</dbReference>
<dbReference type="PANTHER" id="PTHR40370">
    <property type="entry name" value="EXPRESSED PROTEIN"/>
    <property type="match status" value="1"/>
</dbReference>
<reference evidence="3 4" key="1">
    <citation type="submission" date="2013-07" db="EMBL/GenBank/DDBJ databases">
        <title>The Genome Sequence of Cryptococcus heveanensis BCC8398.</title>
        <authorList>
            <consortium name="The Broad Institute Genome Sequencing Platform"/>
            <person name="Cuomo C."/>
            <person name="Litvintseva A."/>
            <person name="Chen Y."/>
            <person name="Heitman J."/>
            <person name="Sun S."/>
            <person name="Springer D."/>
            <person name="Dromer F."/>
            <person name="Young S.K."/>
            <person name="Zeng Q."/>
            <person name="Gargeya S."/>
            <person name="Fitzgerald M."/>
            <person name="Abouelleil A."/>
            <person name="Alvarado L."/>
            <person name="Berlin A.M."/>
            <person name="Chapman S.B."/>
            <person name="Dewar J."/>
            <person name="Goldberg J."/>
            <person name="Griggs A."/>
            <person name="Gujja S."/>
            <person name="Hansen M."/>
            <person name="Howarth C."/>
            <person name="Imamovic A."/>
            <person name="Larimer J."/>
            <person name="McCowan C."/>
            <person name="Murphy C."/>
            <person name="Pearson M."/>
            <person name="Priest M."/>
            <person name="Roberts A."/>
            <person name="Saif S."/>
            <person name="Shea T."/>
            <person name="Sykes S."/>
            <person name="Wortman J."/>
            <person name="Nusbaum C."/>
            <person name="Birren B."/>
        </authorList>
    </citation>
    <scope>NUCLEOTIDE SEQUENCE [LARGE SCALE GENOMIC DNA]</scope>
    <source>
        <strain evidence="3 4">BCC8398</strain>
    </source>
</reference>
<dbReference type="PANTHER" id="PTHR40370:SF1">
    <property type="entry name" value="DUF3074 DOMAIN-CONTAINING PROTEIN"/>
    <property type="match status" value="1"/>
</dbReference>
<evidence type="ECO:0000313" key="4">
    <source>
        <dbReference type="Proteomes" id="UP000092666"/>
    </source>
</evidence>
<dbReference type="InterPro" id="IPR023393">
    <property type="entry name" value="START-like_dom_sf"/>
</dbReference>
<dbReference type="OrthoDB" id="6423603at2759"/>
<feature type="compositionally biased region" description="Basic and acidic residues" evidence="1">
    <location>
        <begin position="112"/>
        <end position="122"/>
    </location>
</feature>
<evidence type="ECO:0000313" key="3">
    <source>
        <dbReference type="EMBL" id="OCF35182.1"/>
    </source>
</evidence>
<dbReference type="EMBL" id="KI669500">
    <property type="protein sequence ID" value="OCF35182.1"/>
    <property type="molecule type" value="Genomic_DNA"/>
</dbReference>
<dbReference type="Pfam" id="PF11274">
    <property type="entry name" value="DUF3074"/>
    <property type="match status" value="1"/>
</dbReference>
<dbReference type="STRING" id="1296120.A0A1B9GVX7"/>
<dbReference type="Proteomes" id="UP000092666">
    <property type="component" value="Unassembled WGS sequence"/>
</dbReference>
<dbReference type="Gene3D" id="3.30.530.20">
    <property type="match status" value="1"/>
</dbReference>
<feature type="compositionally biased region" description="Polar residues" evidence="1">
    <location>
        <begin position="199"/>
        <end position="209"/>
    </location>
</feature>
<protein>
    <recommendedName>
        <fullName evidence="2">DUF3074 domain-containing protein</fullName>
    </recommendedName>
</protein>
<reference evidence="4" key="2">
    <citation type="submission" date="2013-12" db="EMBL/GenBank/DDBJ databases">
        <title>Evolution of pathogenesis and genome organization in the Tremellales.</title>
        <authorList>
            <person name="Cuomo C."/>
            <person name="Litvintseva A."/>
            <person name="Heitman J."/>
            <person name="Chen Y."/>
            <person name="Sun S."/>
            <person name="Springer D."/>
            <person name="Dromer F."/>
            <person name="Young S."/>
            <person name="Zeng Q."/>
            <person name="Chapman S."/>
            <person name="Gujja S."/>
            <person name="Saif S."/>
            <person name="Birren B."/>
        </authorList>
    </citation>
    <scope>NUCLEOTIDE SEQUENCE [LARGE SCALE GENOMIC DNA]</scope>
    <source>
        <strain evidence="4">BCC8398</strain>
    </source>
</reference>
<feature type="region of interest" description="Disordered" evidence="1">
    <location>
        <begin position="104"/>
        <end position="209"/>
    </location>
</feature>
<evidence type="ECO:0000259" key="2">
    <source>
        <dbReference type="Pfam" id="PF11274"/>
    </source>
</evidence>
<keyword evidence="4" id="KW-1185">Reference proteome</keyword>
<name>A0A1B9GVX7_9TREE</name>